<dbReference type="Pfam" id="PF10615">
    <property type="entry name" value="DUF2470"/>
    <property type="match status" value="1"/>
</dbReference>
<dbReference type="InterPro" id="IPR037119">
    <property type="entry name" value="Haem_oxidase_HugZ-like_sf"/>
</dbReference>
<dbReference type="PANTHER" id="PTHR13343:SF24">
    <property type="entry name" value="OS07G0573800 PROTEIN"/>
    <property type="match status" value="1"/>
</dbReference>
<accession>A0A0D3I6B6</accession>
<evidence type="ECO:0000313" key="4">
    <source>
        <dbReference type="Proteomes" id="UP000013827"/>
    </source>
</evidence>
<reference evidence="4" key="1">
    <citation type="journal article" date="2013" name="Nature">
        <title>Pan genome of the phytoplankton Emiliania underpins its global distribution.</title>
        <authorList>
            <person name="Read B.A."/>
            <person name="Kegel J."/>
            <person name="Klute M.J."/>
            <person name="Kuo A."/>
            <person name="Lefebvre S.C."/>
            <person name="Maumus F."/>
            <person name="Mayer C."/>
            <person name="Miller J."/>
            <person name="Monier A."/>
            <person name="Salamov A."/>
            <person name="Young J."/>
            <person name="Aguilar M."/>
            <person name="Claverie J.M."/>
            <person name="Frickenhaus S."/>
            <person name="Gonzalez K."/>
            <person name="Herman E.K."/>
            <person name="Lin Y.C."/>
            <person name="Napier J."/>
            <person name="Ogata H."/>
            <person name="Sarno A.F."/>
            <person name="Shmutz J."/>
            <person name="Schroeder D."/>
            <person name="de Vargas C."/>
            <person name="Verret F."/>
            <person name="von Dassow P."/>
            <person name="Valentin K."/>
            <person name="Van de Peer Y."/>
            <person name="Wheeler G."/>
            <person name="Dacks J.B."/>
            <person name="Delwiche C.F."/>
            <person name="Dyhrman S.T."/>
            <person name="Glockner G."/>
            <person name="John U."/>
            <person name="Richards T."/>
            <person name="Worden A.Z."/>
            <person name="Zhang X."/>
            <person name="Grigoriev I.V."/>
            <person name="Allen A.E."/>
            <person name="Bidle K."/>
            <person name="Borodovsky M."/>
            <person name="Bowler C."/>
            <person name="Brownlee C."/>
            <person name="Cock J.M."/>
            <person name="Elias M."/>
            <person name="Gladyshev V.N."/>
            <person name="Groth M."/>
            <person name="Guda C."/>
            <person name="Hadaegh A."/>
            <person name="Iglesias-Rodriguez M.D."/>
            <person name="Jenkins J."/>
            <person name="Jones B.M."/>
            <person name="Lawson T."/>
            <person name="Leese F."/>
            <person name="Lindquist E."/>
            <person name="Lobanov A."/>
            <person name="Lomsadze A."/>
            <person name="Malik S.B."/>
            <person name="Marsh M.E."/>
            <person name="Mackinder L."/>
            <person name="Mock T."/>
            <person name="Mueller-Roeber B."/>
            <person name="Pagarete A."/>
            <person name="Parker M."/>
            <person name="Probert I."/>
            <person name="Quesneville H."/>
            <person name="Raines C."/>
            <person name="Rensing S.A."/>
            <person name="Riano-Pachon D.M."/>
            <person name="Richier S."/>
            <person name="Rokitta S."/>
            <person name="Shiraiwa Y."/>
            <person name="Soanes D.M."/>
            <person name="van der Giezen M."/>
            <person name="Wahlund T.M."/>
            <person name="Williams B."/>
            <person name="Wilson W."/>
            <person name="Wolfe G."/>
            <person name="Wurch L.L."/>
        </authorList>
    </citation>
    <scope>NUCLEOTIDE SEQUENCE</scope>
</reference>
<dbReference type="SUPFAM" id="SSF50475">
    <property type="entry name" value="FMN-binding split barrel"/>
    <property type="match status" value="1"/>
</dbReference>
<organism evidence="3 4">
    <name type="scientific">Emiliania huxleyi (strain CCMP1516)</name>
    <dbReference type="NCBI Taxonomy" id="280463"/>
    <lineage>
        <taxon>Eukaryota</taxon>
        <taxon>Haptista</taxon>
        <taxon>Haptophyta</taxon>
        <taxon>Prymnesiophyceae</taxon>
        <taxon>Isochrysidales</taxon>
        <taxon>Noelaerhabdaceae</taxon>
        <taxon>Emiliania</taxon>
    </lineage>
</organism>
<dbReference type="InterPro" id="IPR019595">
    <property type="entry name" value="DUF2470"/>
</dbReference>
<feature type="domain" description="CREG-like beta-barrel" evidence="2">
    <location>
        <begin position="25"/>
        <end position="175"/>
    </location>
</feature>
<dbReference type="RefSeq" id="XP_005759230.1">
    <property type="nucleotide sequence ID" value="XM_005759173.1"/>
</dbReference>
<dbReference type="Pfam" id="PF13883">
    <property type="entry name" value="CREG_beta-barrel"/>
    <property type="match status" value="1"/>
</dbReference>
<dbReference type="KEGG" id="ehx:EMIHUDRAFT_453407"/>
<dbReference type="AlphaFoldDB" id="A0A0D3I6B6"/>
<evidence type="ECO:0000259" key="2">
    <source>
        <dbReference type="Pfam" id="PF13883"/>
    </source>
</evidence>
<dbReference type="Gene3D" id="2.30.110.10">
    <property type="entry name" value="Electron Transport, Fmn-binding Protein, Chain A"/>
    <property type="match status" value="1"/>
</dbReference>
<dbReference type="OMA" id="GHMNDDH"/>
<dbReference type="GeneID" id="17252915"/>
<sequence>MPELSEEEKAVQAAVMEHQRGAARLTMAEDARSLVAYSSGYAVLSTLSSQVDGYPNGALVGFAPDASGLPVFVFSAMSSHTKDLSKVGGQAALTVTAKGFEGAADGRVTLIGDVERVGKEQVEKEGLKELYRERHPNAFWVDFGDFTFYRMASLKAVNFVGGFARAAAPSPDEYLSAEVDPIQAFAAPVMGHMNDDHAESTVAMVMHYVGLPDVEAAQLVALDRLGFMVQVTRQGQTFKLRLPFPRAAADRKDVKSLIVEMTQAAYKDESVQAHLAALAKPEESAAAAGA</sequence>
<protein>
    <recommendedName>
        <fullName evidence="5">DUF2470 domain-containing protein</fullName>
    </recommendedName>
</protein>
<dbReference type="HOGENOM" id="CLU_053419_0_1_1"/>
<reference evidence="3" key="2">
    <citation type="submission" date="2024-10" db="UniProtKB">
        <authorList>
            <consortium name="EnsemblProtists"/>
        </authorList>
    </citation>
    <scope>IDENTIFICATION</scope>
</reference>
<dbReference type="Gene3D" id="3.20.180.10">
    <property type="entry name" value="PNP-oxidase-like"/>
    <property type="match status" value="1"/>
</dbReference>
<feature type="domain" description="DUF2470" evidence="1">
    <location>
        <begin position="187"/>
        <end position="261"/>
    </location>
</feature>
<evidence type="ECO:0008006" key="5">
    <source>
        <dbReference type="Google" id="ProtNLM"/>
    </source>
</evidence>
<dbReference type="eggNOG" id="ENOG502QV7B">
    <property type="taxonomic scope" value="Eukaryota"/>
</dbReference>
<dbReference type="InterPro" id="IPR055343">
    <property type="entry name" value="CREG_beta-barrel"/>
</dbReference>
<name>A0A0D3I6B6_EMIH1</name>
<dbReference type="GO" id="GO:0005737">
    <property type="term" value="C:cytoplasm"/>
    <property type="evidence" value="ECO:0007669"/>
    <property type="project" value="UniProtKB-ARBA"/>
</dbReference>
<dbReference type="Proteomes" id="UP000013827">
    <property type="component" value="Unassembled WGS sequence"/>
</dbReference>
<keyword evidence="4" id="KW-1185">Reference proteome</keyword>
<dbReference type="EnsemblProtists" id="EOD06801">
    <property type="protein sequence ID" value="EOD06801"/>
    <property type="gene ID" value="EMIHUDRAFT_453407"/>
</dbReference>
<dbReference type="PANTHER" id="PTHR13343">
    <property type="entry name" value="CREG1 PROTEIN"/>
    <property type="match status" value="1"/>
</dbReference>
<evidence type="ECO:0000259" key="1">
    <source>
        <dbReference type="Pfam" id="PF10615"/>
    </source>
</evidence>
<dbReference type="InterPro" id="IPR012349">
    <property type="entry name" value="Split_barrel_FMN-bd"/>
</dbReference>
<proteinExistence type="predicted"/>
<evidence type="ECO:0000313" key="3">
    <source>
        <dbReference type="EnsemblProtists" id="EOD06801"/>
    </source>
</evidence>
<dbReference type="STRING" id="2903.R1D7B7"/>
<dbReference type="PaxDb" id="2903-EOD06801"/>